<dbReference type="eggNOG" id="COG2226">
    <property type="taxonomic scope" value="Bacteria"/>
</dbReference>
<dbReference type="CDD" id="cd02440">
    <property type="entry name" value="AdoMet_MTases"/>
    <property type="match status" value="1"/>
</dbReference>
<protein>
    <submittedName>
        <fullName evidence="2">Methyltransferase family protein</fullName>
    </submittedName>
</protein>
<dbReference type="Proteomes" id="UP000007590">
    <property type="component" value="Chromosome"/>
</dbReference>
<dbReference type="EMBL" id="CP003349">
    <property type="protein sequence ID" value="AFD08286.1"/>
    <property type="molecule type" value="Genomic_DNA"/>
</dbReference>
<dbReference type="HOGENOM" id="CLU_078235_1_0_10"/>
<reference evidence="2" key="1">
    <citation type="submission" date="2012-02" db="EMBL/GenBank/DDBJ databases">
        <title>The complete genome of Solitalea canadensis DSM 3403.</title>
        <authorList>
            <consortium name="US DOE Joint Genome Institute (JGI-PGF)"/>
            <person name="Lucas S."/>
            <person name="Copeland A."/>
            <person name="Lapidus A."/>
            <person name="Glavina del Rio T."/>
            <person name="Dalin E."/>
            <person name="Tice H."/>
            <person name="Bruce D."/>
            <person name="Goodwin L."/>
            <person name="Pitluck S."/>
            <person name="Peters L."/>
            <person name="Ovchinnikova G."/>
            <person name="Lu M."/>
            <person name="Kyrpides N."/>
            <person name="Mavromatis K."/>
            <person name="Ivanova N."/>
            <person name="Brettin T."/>
            <person name="Detter J.C."/>
            <person name="Han C."/>
            <person name="Larimer F."/>
            <person name="Land M."/>
            <person name="Hauser L."/>
            <person name="Markowitz V."/>
            <person name="Cheng J.-F."/>
            <person name="Hugenholtz P."/>
            <person name="Woyke T."/>
            <person name="Wu D."/>
            <person name="Spring S."/>
            <person name="Schroeder M."/>
            <person name="Kopitz M."/>
            <person name="Brambilla E."/>
            <person name="Klenk H.-P."/>
            <person name="Eisen J.A."/>
        </authorList>
    </citation>
    <scope>NUCLEOTIDE SEQUENCE</scope>
    <source>
        <strain evidence="2">DSM 3403</strain>
    </source>
</reference>
<evidence type="ECO:0000313" key="2">
    <source>
        <dbReference type="EMBL" id="AFD08286.1"/>
    </source>
</evidence>
<dbReference type="SUPFAM" id="SSF53335">
    <property type="entry name" value="S-adenosyl-L-methionine-dependent methyltransferases"/>
    <property type="match status" value="1"/>
</dbReference>
<accession>H8KWV7</accession>
<dbReference type="InterPro" id="IPR025714">
    <property type="entry name" value="Methyltranfer_dom"/>
</dbReference>
<dbReference type="KEGG" id="scn:Solca_3276"/>
<sequence>MTMMRSRSLEKELLDADEIPSDDLRQNLRELDIINHYLGGHSITIKGIKQLIKNQKQSISILDIGSGGGDTLKAVAIWGREQNQKLKLIGVDLKNDCIEFAKENCIDFPEISFIQSDYRTIEHSDLKIDIIISSLFCHHLTNDEIVVFLRWMHKNSRTGFIINDLQRHPIAYQSIKLLTTLFSKSYLVKNDAKLSVARGFIKSDWENLIHKAGIKNAYIKWHWAFRHLIVVNTE</sequence>
<keyword evidence="2" id="KW-0489">Methyltransferase</keyword>
<dbReference type="GO" id="GO:0032259">
    <property type="term" value="P:methylation"/>
    <property type="evidence" value="ECO:0007669"/>
    <property type="project" value="UniProtKB-KW"/>
</dbReference>
<gene>
    <name evidence="2" type="ordered locus">Solca_3276</name>
</gene>
<dbReference type="STRING" id="929556.Solca_3276"/>
<keyword evidence="2" id="KW-0808">Transferase</keyword>
<proteinExistence type="predicted"/>
<dbReference type="AlphaFoldDB" id="H8KWV7"/>
<name>H8KWV7_SOLCM</name>
<feature type="domain" description="Methyltransferase" evidence="1">
    <location>
        <begin position="57"/>
        <end position="147"/>
    </location>
</feature>
<dbReference type="InterPro" id="IPR029063">
    <property type="entry name" value="SAM-dependent_MTases_sf"/>
</dbReference>
<dbReference type="Pfam" id="PF13847">
    <property type="entry name" value="Methyltransf_31"/>
    <property type="match status" value="1"/>
</dbReference>
<keyword evidence="3" id="KW-1185">Reference proteome</keyword>
<dbReference type="Gene3D" id="3.40.50.150">
    <property type="entry name" value="Vaccinia Virus protein VP39"/>
    <property type="match status" value="1"/>
</dbReference>
<evidence type="ECO:0000313" key="3">
    <source>
        <dbReference type="Proteomes" id="UP000007590"/>
    </source>
</evidence>
<organism evidence="2 3">
    <name type="scientific">Solitalea canadensis (strain ATCC 29591 / DSM 3403 / JCM 21819 / LMG 8368 / NBRC 15130 / NCIMB 12057 / USAM 9D)</name>
    <name type="common">Flexibacter canadensis</name>
    <dbReference type="NCBI Taxonomy" id="929556"/>
    <lineage>
        <taxon>Bacteria</taxon>
        <taxon>Pseudomonadati</taxon>
        <taxon>Bacteroidota</taxon>
        <taxon>Sphingobacteriia</taxon>
        <taxon>Sphingobacteriales</taxon>
        <taxon>Sphingobacteriaceae</taxon>
        <taxon>Solitalea</taxon>
    </lineage>
</organism>
<dbReference type="GO" id="GO:0008168">
    <property type="term" value="F:methyltransferase activity"/>
    <property type="evidence" value="ECO:0007669"/>
    <property type="project" value="UniProtKB-KW"/>
</dbReference>
<evidence type="ECO:0000259" key="1">
    <source>
        <dbReference type="Pfam" id="PF13847"/>
    </source>
</evidence>